<dbReference type="Pfam" id="PF01928">
    <property type="entry name" value="CYTH"/>
    <property type="match status" value="1"/>
</dbReference>
<dbReference type="PANTHER" id="PTHR34948:SF2">
    <property type="entry name" value="TRIPHOSPHATE TUNNEL METALLOENZYME 3"/>
    <property type="match status" value="1"/>
</dbReference>
<dbReference type="PROSITE" id="PS51707">
    <property type="entry name" value="CYTH"/>
    <property type="match status" value="1"/>
</dbReference>
<comment type="caution">
    <text evidence="2">The sequence shown here is derived from an EMBL/GenBank/DDBJ whole genome shotgun (WGS) entry which is preliminary data.</text>
</comment>
<dbReference type="EMBL" id="JAVYAA010000005">
    <property type="protein sequence ID" value="MDT8978713.1"/>
    <property type="molecule type" value="Genomic_DNA"/>
</dbReference>
<reference evidence="3" key="1">
    <citation type="submission" date="2023-09" db="EMBL/GenBank/DDBJ databases">
        <title>Paenibacillus sp. chi10 Genome sequencing and assembly.</title>
        <authorList>
            <person name="Kim I."/>
        </authorList>
    </citation>
    <scope>NUCLEOTIDE SEQUENCE [LARGE SCALE GENOMIC DNA]</scope>
    <source>
        <strain evidence="3">chi10</strain>
    </source>
</reference>
<dbReference type="SMART" id="SM01118">
    <property type="entry name" value="CYTH"/>
    <property type="match status" value="1"/>
</dbReference>
<feature type="domain" description="CYTH" evidence="1">
    <location>
        <begin position="3"/>
        <end position="199"/>
    </location>
</feature>
<evidence type="ECO:0000259" key="1">
    <source>
        <dbReference type="PROSITE" id="PS51707"/>
    </source>
</evidence>
<gene>
    <name evidence="2" type="ORF">RQP50_20980</name>
</gene>
<organism evidence="2 3">
    <name type="scientific">Paenibacillus suaedae</name>
    <dbReference type="NCBI Taxonomy" id="3077233"/>
    <lineage>
        <taxon>Bacteria</taxon>
        <taxon>Bacillati</taxon>
        <taxon>Bacillota</taxon>
        <taxon>Bacilli</taxon>
        <taxon>Bacillales</taxon>
        <taxon>Paenibacillaceae</taxon>
        <taxon>Paenibacillus</taxon>
    </lineage>
</organism>
<dbReference type="SUPFAM" id="SSF55154">
    <property type="entry name" value="CYTH-like phosphatases"/>
    <property type="match status" value="1"/>
</dbReference>
<accession>A0AAJ2K2Q9</accession>
<dbReference type="RefSeq" id="WP_315746633.1">
    <property type="nucleotide sequence ID" value="NZ_JAVYAA010000005.1"/>
</dbReference>
<keyword evidence="3" id="KW-1185">Reference proteome</keyword>
<protein>
    <submittedName>
        <fullName evidence="2">CYTH domain-containing protein</fullName>
    </submittedName>
</protein>
<dbReference type="Gene3D" id="2.40.320.10">
    <property type="entry name" value="Hypothetical Protein Pfu-838710-001"/>
    <property type="match status" value="1"/>
</dbReference>
<dbReference type="InterPro" id="IPR033469">
    <property type="entry name" value="CYTH-like_dom_sf"/>
</dbReference>
<sequence>MATIERELKLLLQHDSYKKIINSVEQNPTPIRQTNYYFDSRDFKLEKSGVTLRIRNEDTQWLLCAKIKSNSDNSFISSKEIETSITELEFEYLKGNPSEIFKRINKDEVDLCNIVDSSELFLLGSIENERLKLKLFSDYILELDHSIFPGGNESYELEVEGVSSEKECSNIMNQLQKMGIDFYLNNKSKYKRFVEYITTV</sequence>
<name>A0AAJ2K2Q9_9BACL</name>
<dbReference type="AlphaFoldDB" id="A0AAJ2K2Q9"/>
<dbReference type="PANTHER" id="PTHR34948">
    <property type="entry name" value="OS08G0299200 PROTEIN"/>
    <property type="match status" value="1"/>
</dbReference>
<evidence type="ECO:0000313" key="2">
    <source>
        <dbReference type="EMBL" id="MDT8978713.1"/>
    </source>
</evidence>
<dbReference type="Proteomes" id="UP001250538">
    <property type="component" value="Unassembled WGS sequence"/>
</dbReference>
<evidence type="ECO:0000313" key="3">
    <source>
        <dbReference type="Proteomes" id="UP001250538"/>
    </source>
</evidence>
<proteinExistence type="predicted"/>
<dbReference type="InterPro" id="IPR023577">
    <property type="entry name" value="CYTH_domain"/>
</dbReference>